<feature type="region of interest" description="Disordered" evidence="2">
    <location>
        <begin position="477"/>
        <end position="513"/>
    </location>
</feature>
<dbReference type="AlphaFoldDB" id="A0A7J6M1P1"/>
<feature type="compositionally biased region" description="Polar residues" evidence="2">
    <location>
        <begin position="176"/>
        <end position="185"/>
    </location>
</feature>
<dbReference type="PROSITE" id="PS50222">
    <property type="entry name" value="EF_HAND_2"/>
    <property type="match status" value="2"/>
</dbReference>
<evidence type="ECO:0000313" key="4">
    <source>
        <dbReference type="EMBL" id="KAF4665405.1"/>
    </source>
</evidence>
<dbReference type="SMART" id="SM00054">
    <property type="entry name" value="EFh"/>
    <property type="match status" value="2"/>
</dbReference>
<proteinExistence type="predicted"/>
<sequence length="534" mass="59891">MRGCRSAGGLTAMKMRMDGVTSKYLIDAARGPRNPQSGNPREVRRNVIRYGSEVNRGSMTEVERARVKGAFKSLDLDGDGLLSEGDLAESIRMDGLEVDDRTLLSMMWEVSELRPVSGFEIDLDLNRPRLSLRDVELLYVRGKKDTTARHPRRLYVYFLYRMLDPRAVEFGRRTPRSLQRTSTGIQGSGKAAASYRPPSMRRKAHTSRITVDDVFSFLYPIMSAEELKKYMVQLFPHHLQDNEEPQAKDGSPRSEYLSIREIAPRRISAREKYFTYCMEIRQHDHEERLLAHLKVEPTPPVEVLQATSQGRRNAVNAEVPTSREKETSAGGARQFPRPKVKIKVEGENINSGPVVRLIRQLAAKHGISLSEMEQIHSDFSKYDTDHSGTISKEEFLALLRKVLRVSGDEVEAGRLDRAWANVRSKSKGEASLEDFTIWYKGNFRAAGGGSSSSGAESKGMDKVLGLAMRTPWSHDNVKDVARWHSGRKSKTGVPTRGSLRPSESSPLETTRRRVAALIKQQRGRQLGGGGGDPS</sequence>
<feature type="region of interest" description="Disordered" evidence="2">
    <location>
        <begin position="173"/>
        <end position="203"/>
    </location>
</feature>
<comment type="caution">
    <text evidence="4">The sequence shown here is derived from an EMBL/GenBank/DDBJ whole genome shotgun (WGS) entry which is preliminary data.</text>
</comment>
<protein>
    <recommendedName>
        <fullName evidence="3">EF-hand domain-containing protein</fullName>
    </recommendedName>
</protein>
<dbReference type="InterPro" id="IPR011992">
    <property type="entry name" value="EF-hand-dom_pair"/>
</dbReference>
<name>A0A7J6M1P1_PEROL</name>
<dbReference type="InterPro" id="IPR018247">
    <property type="entry name" value="EF_Hand_1_Ca_BS"/>
</dbReference>
<accession>A0A7J6M1P1</accession>
<evidence type="ECO:0000259" key="3">
    <source>
        <dbReference type="PROSITE" id="PS50222"/>
    </source>
</evidence>
<evidence type="ECO:0000256" key="2">
    <source>
        <dbReference type="SAM" id="MobiDB-lite"/>
    </source>
</evidence>
<dbReference type="Pfam" id="PF00036">
    <property type="entry name" value="EF-hand_1"/>
    <property type="match status" value="1"/>
</dbReference>
<dbReference type="SUPFAM" id="SSF47473">
    <property type="entry name" value="EF-hand"/>
    <property type="match status" value="1"/>
</dbReference>
<dbReference type="EMBL" id="JABAHT010000095">
    <property type="protein sequence ID" value="KAF4665405.1"/>
    <property type="molecule type" value="Genomic_DNA"/>
</dbReference>
<feature type="domain" description="EF-hand" evidence="3">
    <location>
        <begin position="370"/>
        <end position="405"/>
    </location>
</feature>
<keyword evidence="1" id="KW-0106">Calcium</keyword>
<organism evidence="4 5">
    <name type="scientific">Perkinsus olseni</name>
    <name type="common">Perkinsus atlanticus</name>
    <dbReference type="NCBI Taxonomy" id="32597"/>
    <lineage>
        <taxon>Eukaryota</taxon>
        <taxon>Sar</taxon>
        <taxon>Alveolata</taxon>
        <taxon>Perkinsozoa</taxon>
        <taxon>Perkinsea</taxon>
        <taxon>Perkinsida</taxon>
        <taxon>Perkinsidae</taxon>
        <taxon>Perkinsus</taxon>
    </lineage>
</organism>
<gene>
    <name evidence="4" type="ORF">FOZ61_010956</name>
</gene>
<evidence type="ECO:0000256" key="1">
    <source>
        <dbReference type="ARBA" id="ARBA00022837"/>
    </source>
</evidence>
<dbReference type="GO" id="GO:0005509">
    <property type="term" value="F:calcium ion binding"/>
    <property type="evidence" value="ECO:0007669"/>
    <property type="project" value="InterPro"/>
</dbReference>
<dbReference type="Gene3D" id="1.10.238.10">
    <property type="entry name" value="EF-hand"/>
    <property type="match status" value="2"/>
</dbReference>
<feature type="region of interest" description="Disordered" evidence="2">
    <location>
        <begin position="309"/>
        <end position="333"/>
    </location>
</feature>
<dbReference type="PROSITE" id="PS00018">
    <property type="entry name" value="EF_HAND_1"/>
    <property type="match status" value="2"/>
</dbReference>
<dbReference type="OrthoDB" id="444540at2759"/>
<reference evidence="4 5" key="1">
    <citation type="submission" date="2020-04" db="EMBL/GenBank/DDBJ databases">
        <title>Perkinsus olseni comparative genomics.</title>
        <authorList>
            <person name="Bogema D.R."/>
        </authorList>
    </citation>
    <scope>NUCLEOTIDE SEQUENCE [LARGE SCALE GENOMIC DNA]</scope>
    <source>
        <strain evidence="4">ATCC PRA-179</strain>
    </source>
</reference>
<feature type="domain" description="EF-hand" evidence="3">
    <location>
        <begin position="62"/>
        <end position="97"/>
    </location>
</feature>
<dbReference type="InterPro" id="IPR002048">
    <property type="entry name" value="EF_hand_dom"/>
</dbReference>
<evidence type="ECO:0000313" key="5">
    <source>
        <dbReference type="Proteomes" id="UP000570595"/>
    </source>
</evidence>
<dbReference type="Proteomes" id="UP000570595">
    <property type="component" value="Unassembled WGS sequence"/>
</dbReference>